<sequence length="174" mass="19594">MVSRILAVTVGIVVLVTTMHITSGDHGSPTSCGPKFAGVKVPETEPELVIQDTVGDETIYRLLDDALNKVPAAQVLYRRPRSEAGLESIIFEDPDHPTGSDYYINFRKVKEHPPSNKGTARYIYMLIKIDPDQIMMKFSEMLFDDKITFREPGENRGKDEVSVQHLNSKFKILK</sequence>
<organism evidence="2 3">
    <name type="scientific">Orchesella dallaii</name>
    <dbReference type="NCBI Taxonomy" id="48710"/>
    <lineage>
        <taxon>Eukaryota</taxon>
        <taxon>Metazoa</taxon>
        <taxon>Ecdysozoa</taxon>
        <taxon>Arthropoda</taxon>
        <taxon>Hexapoda</taxon>
        <taxon>Collembola</taxon>
        <taxon>Entomobryomorpha</taxon>
        <taxon>Entomobryoidea</taxon>
        <taxon>Orchesellidae</taxon>
        <taxon>Orchesellinae</taxon>
        <taxon>Orchesella</taxon>
    </lineage>
</organism>
<evidence type="ECO:0000256" key="1">
    <source>
        <dbReference type="SAM" id="SignalP"/>
    </source>
</evidence>
<name>A0ABP1RLG7_9HEXA</name>
<proteinExistence type="predicted"/>
<keyword evidence="1" id="KW-0732">Signal</keyword>
<dbReference type="EMBL" id="CAXLJM020000081">
    <property type="protein sequence ID" value="CAL8130170.1"/>
    <property type="molecule type" value="Genomic_DNA"/>
</dbReference>
<accession>A0ABP1RLG7</accession>
<evidence type="ECO:0000313" key="2">
    <source>
        <dbReference type="EMBL" id="CAL8130170.1"/>
    </source>
</evidence>
<feature type="chain" id="PRO_5045910589" evidence="1">
    <location>
        <begin position="25"/>
        <end position="174"/>
    </location>
</feature>
<protein>
    <submittedName>
        <fullName evidence="2">Uncharacterized protein</fullName>
    </submittedName>
</protein>
<dbReference type="Proteomes" id="UP001642540">
    <property type="component" value="Unassembled WGS sequence"/>
</dbReference>
<gene>
    <name evidence="2" type="ORF">ODALV1_LOCUS23599</name>
</gene>
<reference evidence="2 3" key="1">
    <citation type="submission" date="2024-08" db="EMBL/GenBank/DDBJ databases">
        <authorList>
            <person name="Cucini C."/>
            <person name="Frati F."/>
        </authorList>
    </citation>
    <scope>NUCLEOTIDE SEQUENCE [LARGE SCALE GENOMIC DNA]</scope>
</reference>
<feature type="signal peptide" evidence="1">
    <location>
        <begin position="1"/>
        <end position="24"/>
    </location>
</feature>
<keyword evidence="3" id="KW-1185">Reference proteome</keyword>
<evidence type="ECO:0000313" key="3">
    <source>
        <dbReference type="Proteomes" id="UP001642540"/>
    </source>
</evidence>
<comment type="caution">
    <text evidence="2">The sequence shown here is derived from an EMBL/GenBank/DDBJ whole genome shotgun (WGS) entry which is preliminary data.</text>
</comment>